<reference evidence="1" key="1">
    <citation type="submission" date="2023-07" db="EMBL/GenBank/DDBJ databases">
        <authorList>
            <person name="Kim M.K."/>
        </authorList>
    </citation>
    <scope>NUCLEOTIDE SEQUENCE</scope>
    <source>
        <strain evidence="1">ASUV-10-1</strain>
    </source>
</reference>
<protein>
    <submittedName>
        <fullName evidence="1">Uncharacterized protein</fullName>
    </submittedName>
</protein>
<accession>A0ABT9BE86</accession>
<comment type="caution">
    <text evidence="1">The sequence shown here is derived from an EMBL/GenBank/DDBJ whole genome shotgun (WGS) entry which is preliminary data.</text>
</comment>
<organism evidence="1 2">
    <name type="scientific">Hymenobacter aranciens</name>
    <dbReference type="NCBI Taxonomy" id="3063996"/>
    <lineage>
        <taxon>Bacteria</taxon>
        <taxon>Pseudomonadati</taxon>
        <taxon>Bacteroidota</taxon>
        <taxon>Cytophagia</taxon>
        <taxon>Cytophagales</taxon>
        <taxon>Hymenobacteraceae</taxon>
        <taxon>Hymenobacter</taxon>
    </lineage>
</organism>
<dbReference type="RefSeq" id="WP_305007341.1">
    <property type="nucleotide sequence ID" value="NZ_JAUQSY010000009.1"/>
</dbReference>
<gene>
    <name evidence="1" type="ORF">Q5H93_14795</name>
</gene>
<dbReference type="EMBL" id="JAUQSY010000009">
    <property type="protein sequence ID" value="MDO7876009.1"/>
    <property type="molecule type" value="Genomic_DNA"/>
</dbReference>
<dbReference type="Proteomes" id="UP001176429">
    <property type="component" value="Unassembled WGS sequence"/>
</dbReference>
<evidence type="ECO:0000313" key="1">
    <source>
        <dbReference type="EMBL" id="MDO7876009.1"/>
    </source>
</evidence>
<sequence length="438" mass="46888">MAVLTQTEFDEKYELLFADNEIQNIVEGTLRELKDDIKDSFVSLKSLTVKQVRGAVYPVPYTDNLDLIPVGYRILGMEAVARNGVDSATGGAGVVARPITYQLIQDSDGGVDALIDEQPDTTTTVKARWVRTSGTDDEKIASFPVLLLEDQNYKAGDIRQYTFPGGQTRLVQWKADSVGFTHPAPTGEDTDPIYRNFAPLTAAGGGGSSTFAGLTDSPLANALLAGLLGDKAPLASPAFTGTPTAPTQAVGNSSTRVATTAFVMNALGATLAKPWSARSYGQYELATAGGGLFVAKLAHASATSPLLDAAWADKWEVLSPPTALRLLDNPTAATGDILSSVTWNGLQEARWLLRNGQPRTINLPATFLENVTRELHIQTDSFAGNDLVWAWPAGYNLYVVQGRSLSPSPDASGRTGYTVKREGTEFWVTVGPNYQLKV</sequence>
<proteinExistence type="predicted"/>
<keyword evidence="2" id="KW-1185">Reference proteome</keyword>
<evidence type="ECO:0000313" key="2">
    <source>
        <dbReference type="Proteomes" id="UP001176429"/>
    </source>
</evidence>
<name>A0ABT9BE86_9BACT</name>